<dbReference type="PROSITE" id="PS00606">
    <property type="entry name" value="KS3_1"/>
    <property type="match status" value="1"/>
</dbReference>
<name>A0ABV0L803_9PSEU</name>
<keyword evidence="4" id="KW-0521">NADP</keyword>
<dbReference type="SMART" id="SM00822">
    <property type="entry name" value="PKS_KR"/>
    <property type="match status" value="1"/>
</dbReference>
<evidence type="ECO:0000256" key="6">
    <source>
        <dbReference type="ARBA" id="ARBA00023315"/>
    </source>
</evidence>
<dbReference type="InterPro" id="IPR016036">
    <property type="entry name" value="Malonyl_transacylase_ACP-bd"/>
</dbReference>
<dbReference type="InterPro" id="IPR036736">
    <property type="entry name" value="ACP-like_sf"/>
</dbReference>
<dbReference type="Gene3D" id="3.40.50.720">
    <property type="entry name" value="NAD(P)-binding Rossmann-like Domain"/>
    <property type="match status" value="3"/>
</dbReference>
<accession>A0ABV0L803</accession>
<dbReference type="InterPro" id="IPR036291">
    <property type="entry name" value="NAD(P)-bd_dom_sf"/>
</dbReference>
<dbReference type="InterPro" id="IPR049900">
    <property type="entry name" value="PKS_mFAS_DH"/>
</dbReference>
<dbReference type="Gene3D" id="3.30.70.3290">
    <property type="match status" value="1"/>
</dbReference>
<dbReference type="SMART" id="SM00825">
    <property type="entry name" value="PKS_KS"/>
    <property type="match status" value="1"/>
</dbReference>
<dbReference type="RefSeq" id="WP_348947789.1">
    <property type="nucleotide sequence ID" value="NZ_JBDZYD010000002.1"/>
</dbReference>
<dbReference type="InterPro" id="IPR020841">
    <property type="entry name" value="PKS_Beta-ketoAc_synthase_dom"/>
</dbReference>
<dbReference type="Pfam" id="PF00107">
    <property type="entry name" value="ADH_zinc_N"/>
    <property type="match status" value="1"/>
</dbReference>
<dbReference type="InterPro" id="IPR057326">
    <property type="entry name" value="KR_dom"/>
</dbReference>
<dbReference type="SUPFAM" id="SSF51735">
    <property type="entry name" value="NAD(P)-binding Rossmann-fold domains"/>
    <property type="match status" value="3"/>
</dbReference>
<dbReference type="SUPFAM" id="SSF52151">
    <property type="entry name" value="FabD/lysophospholipase-like"/>
    <property type="match status" value="1"/>
</dbReference>
<dbReference type="CDD" id="cd05195">
    <property type="entry name" value="enoyl_red"/>
    <property type="match status" value="1"/>
</dbReference>
<dbReference type="Gene3D" id="3.10.129.110">
    <property type="entry name" value="Polyketide synthase dehydratase"/>
    <property type="match status" value="1"/>
</dbReference>
<evidence type="ECO:0000256" key="2">
    <source>
        <dbReference type="ARBA" id="ARBA00022553"/>
    </source>
</evidence>
<evidence type="ECO:0000313" key="11">
    <source>
        <dbReference type="Proteomes" id="UP001440984"/>
    </source>
</evidence>
<dbReference type="InterPro" id="IPR001227">
    <property type="entry name" value="Ac_transferase_dom_sf"/>
</dbReference>
<dbReference type="InterPro" id="IPR050091">
    <property type="entry name" value="PKS_NRPS_Biosynth_Enz"/>
</dbReference>
<dbReference type="SUPFAM" id="SSF53901">
    <property type="entry name" value="Thiolase-like"/>
    <property type="match status" value="1"/>
</dbReference>
<dbReference type="SUPFAM" id="SSF55048">
    <property type="entry name" value="Probable ACP-binding domain of malonyl-CoA ACP transacylase"/>
    <property type="match status" value="1"/>
</dbReference>
<dbReference type="InterPro" id="IPR014030">
    <property type="entry name" value="Ketoacyl_synth_N"/>
</dbReference>
<dbReference type="InterPro" id="IPR014043">
    <property type="entry name" value="Acyl_transferase_dom"/>
</dbReference>
<feature type="domain" description="Ketosynthase family 3 (KS3)" evidence="8">
    <location>
        <begin position="17"/>
        <end position="442"/>
    </location>
</feature>
<dbReference type="InterPro" id="IPR042104">
    <property type="entry name" value="PKS_dehydratase_sf"/>
</dbReference>
<dbReference type="Pfam" id="PF21089">
    <property type="entry name" value="PKS_DH_N"/>
    <property type="match status" value="1"/>
</dbReference>
<dbReference type="InterPro" id="IPR016035">
    <property type="entry name" value="Acyl_Trfase/lysoPLipase"/>
</dbReference>
<dbReference type="InterPro" id="IPR013149">
    <property type="entry name" value="ADH-like_C"/>
</dbReference>
<dbReference type="SUPFAM" id="SSF50129">
    <property type="entry name" value="GroES-like"/>
    <property type="match status" value="1"/>
</dbReference>
<dbReference type="InterPro" id="IPR014031">
    <property type="entry name" value="Ketoacyl_synth_C"/>
</dbReference>
<dbReference type="Gene3D" id="3.40.50.1820">
    <property type="entry name" value="alpha/beta hydrolase"/>
    <property type="match status" value="1"/>
</dbReference>
<dbReference type="Pfam" id="PF14765">
    <property type="entry name" value="PS-DH"/>
    <property type="match status" value="1"/>
</dbReference>
<evidence type="ECO:0000313" key="10">
    <source>
        <dbReference type="EMBL" id="MEQ0558440.1"/>
    </source>
</evidence>
<keyword evidence="1" id="KW-0596">Phosphopantetheine</keyword>
<sequence length="2340" mass="250409">MNSSPDSDATTTDSGRLEPIAIIGIGCRFPGGVEDPESFWKLLASGTDAIIDIPADRWRTESFYDPDPVTPGRMSVRQGGFLRAPIDRFDAAFFGISPREAASLDPQQRLLLEVTWEAMEDAGIPPSHTAGTRVGAYIGGFTFDAAVLQVAESNRRLIGPSTPTGVSMTMLAARLSYTFDWLGPSLTIDTACSSSLVAFHQACVALSRGECELAVAGGVNVMSNPTTTILLSKGQFLSPDSRCKSFDHRADGYARGEGAGLVLLKPLAAALRDGDRVRAVVRGTAVNQDGRTPGVQMPSAEAQRAVIRAACRAGRVDPASVLYYEAHGTGTAVGDPVEASAIGEVLGSSDRTHLIGSVKSNFGHTEAAAGVAGVIKAALCLDHGVVPPNLHFERPNPGIPFETLPLRVPTELTPFPECGGPRRAGVNSFGVGGTNAHAVLEQSFGAPAADTSHDDGSPRLLTLSARSPEALRALADAYAAMLEKPGAPALHRVCRAAALHREHHPLRMFVVADGPVEAVEKLRSAETAPRRDPREGLAFVFTGMGPQWWGMGRELLQEDPRFAEVVAGCDKVLARFGLSIAEELLRPEEESRLTETLYAQVANFVVQIGLTAIWRDWGIEPTVIVGHSVGEVAAAYVAGVYSLEDALTISVHRASLQARLAGRGAMAAVDQPAAVVQAHLVEGVSIAAINSTNATTVAGDPDALERVTTTLRQAGASVRPLRVEVAYHSHQMDEIREPLLTALAGIRPRTAGIPLFSTVTGDRVDGTGMDAGYWWRNVREPVRFADALRRLLALSPGVIMEIGPHPVLASSIDEATVEQRVDAVRVAAQRRGRPQRRELCEALGVLYTAGVEPDWRRVHPGPREHLDLPRYPWQREHHWVESAASREARLGDGGLRLRGRTVVATSPVRDVELSMAEFPYLADHRIGQTMVFPGSGYLEAALALFPEEEPCVLEDVVFHRPLTLVPQPIATLRSSYDPAQRLITLHSRDEDDAEWTLHAQGRHSGVVRPRQPRRQTATLEQLTRSWPQLDHDEIYRRMDRTELSYGPAFRAVRRMWFRAATGEVYAELDPGTADLTGYRLHPAVLDAALHCMLIGAVATDENASGTYIPSQLAELRFHRVPGRRLWVHGRGRLDAEAGHLDCDVTLFTDDGEVVAELIGMRARALRDDHAGKPAAPEELYYEHAWRPEPARSGTADGTWVVIGSSPAAAGLVQGLRKAGGEVAHVLSPDGDWAERAADPACRGVVYFDDAGSGRPATTGAPACSAVAEPLRLVQNLTAAPLFIVTSGAQSVSADDATTDPFAAALWGFGRVVNAEYPDLRCRLIDLDSTASIDALVVELTSDELEEVALRDGVRHVRRLEHAEARSGLHHIDVTAGRTPVRLVADGSGVSGLGFTATGREAPGPAEVEVEISHAGLNFKDVLKVTGLLTAEAMSGSHSQDALGMECSGTVVRIGEAVSGLKLGDQVFVHGRDLFRSHVTVDAVRVVRAPAGMSPAQAASLFPAVTAYQAVTELARVRPGDRVLVHAGAGGVGLAAVRIARWLGAEVYATAGSEDRRAFLLAEGVAGVADSRSTSFADDILAMTSGEGVDVVINSLSDEFLRRSLDLLRPFGRFVELGKADIAADRLLRLSPFHRGLSFHAFDYDQMMRLRPETAREYMREVAALYEQGAFAPLPVTEVVAGHLPAAFQAMARSEHIGKVVVRVAGETVRVPARSVSAPLVTADGTYVITGGLGGLGLTVARWLADRGARHLVLMGRRGAATDEAKAAVDELCAEGVEVRVERADVADRERVTEVLAQARASMPPLRGIFHTAADFDDALLSEMDATRLVKATGPKADGAWYLHEETQQDELDFFVLFSSIASQLGSAVAGAYSTANEFLNALARYRHALGLPALSVGWGMIEEVGVSVNVSAVENVLRINGHTGVTPAQVVTELETLLRTRAVEGSVAGMDWRKWTHANPQLRRLPRYQSLVPDMAADGDETESVPHLIRSVSPGERAELLPPLVAPLIERVTGLSDEQLRSGQSVDIDSLAGVELRVLLQNELGIAVPAVRLQRNLTLTGLTAMLGDELERESADAGLSPAGITVHDFVSSDGTTVYGHLSLPGGTGPFPAVVVCTSGTGGALDEQGRYAQIGEHAPLLAAGFAVFTVDHRGTPGHGPDHAARAEMGGGDVDDVAAAARYLCGMPEIDPRRLSIVGTSRGAYTATLALARHPEWWHRAVLIMGLYQPAHYFGQAQGGASGLTLPHGAEIDPADLRAYFDDPAKQPLHVVDAVTAPLMLIHGDDDTVAPVGYARELAERAERAGVPAQLVTVAGLGHDNEFAGEPWTDLWRRITEFVAEQ</sequence>
<dbReference type="InterPro" id="IPR013154">
    <property type="entry name" value="ADH-like_N"/>
</dbReference>
<dbReference type="SMART" id="SM00829">
    <property type="entry name" value="PKS_ER"/>
    <property type="match status" value="1"/>
</dbReference>
<feature type="active site" description="Proton donor; for dehydratase activity" evidence="7">
    <location>
        <position position="1086"/>
    </location>
</feature>
<dbReference type="InterPro" id="IPR032821">
    <property type="entry name" value="PKS_assoc"/>
</dbReference>
<dbReference type="InterPro" id="IPR049552">
    <property type="entry name" value="PKS_DH_N"/>
</dbReference>
<dbReference type="InterPro" id="IPR020807">
    <property type="entry name" value="PKS_DH"/>
</dbReference>
<keyword evidence="2" id="KW-0597">Phosphoprotein</keyword>
<dbReference type="InterPro" id="IPR020843">
    <property type="entry name" value="ER"/>
</dbReference>
<keyword evidence="5" id="KW-0511">Multifunctional enzyme</keyword>
<feature type="active site" description="Proton acceptor; for dehydratase activity" evidence="7">
    <location>
        <position position="924"/>
    </location>
</feature>
<dbReference type="SMART" id="SM00826">
    <property type="entry name" value="PKS_DH"/>
    <property type="match status" value="1"/>
</dbReference>
<protein>
    <submittedName>
        <fullName evidence="10">SDR family NAD(P)-dependent oxidoreductase</fullName>
    </submittedName>
</protein>
<dbReference type="PROSITE" id="PS52004">
    <property type="entry name" value="KS3_2"/>
    <property type="match status" value="1"/>
</dbReference>
<dbReference type="Pfam" id="PF00698">
    <property type="entry name" value="Acyl_transf_1"/>
    <property type="match status" value="1"/>
</dbReference>
<comment type="caution">
    <text evidence="10">The sequence shown here is derived from an EMBL/GenBank/DDBJ whole genome shotgun (WGS) entry which is preliminary data.</text>
</comment>
<dbReference type="InterPro" id="IPR001375">
    <property type="entry name" value="Peptidase_S9_cat"/>
</dbReference>
<dbReference type="Proteomes" id="UP001440984">
    <property type="component" value="Unassembled WGS sequence"/>
</dbReference>
<feature type="domain" description="PKS/mFAS DH" evidence="9">
    <location>
        <begin position="877"/>
        <end position="1171"/>
    </location>
</feature>
<evidence type="ECO:0000256" key="5">
    <source>
        <dbReference type="ARBA" id="ARBA00023268"/>
    </source>
</evidence>
<dbReference type="InterPro" id="IPR016039">
    <property type="entry name" value="Thiolase-like"/>
</dbReference>
<dbReference type="PROSITE" id="PS52019">
    <property type="entry name" value="PKS_MFAS_DH"/>
    <property type="match status" value="1"/>
</dbReference>
<dbReference type="EMBL" id="JBDZYD010000002">
    <property type="protein sequence ID" value="MEQ0558440.1"/>
    <property type="molecule type" value="Genomic_DNA"/>
</dbReference>
<dbReference type="Pfam" id="PF00326">
    <property type="entry name" value="Peptidase_S9"/>
    <property type="match status" value="1"/>
</dbReference>
<dbReference type="PANTHER" id="PTHR43775:SF37">
    <property type="entry name" value="SI:DKEY-61P9.11"/>
    <property type="match status" value="1"/>
</dbReference>
<dbReference type="Gene3D" id="3.90.180.10">
    <property type="entry name" value="Medium-chain alcohol dehydrogenases, catalytic domain"/>
    <property type="match status" value="1"/>
</dbReference>
<dbReference type="CDD" id="cd00833">
    <property type="entry name" value="PKS"/>
    <property type="match status" value="1"/>
</dbReference>
<evidence type="ECO:0000256" key="3">
    <source>
        <dbReference type="ARBA" id="ARBA00022679"/>
    </source>
</evidence>
<organism evidence="10 11">
    <name type="scientific">Amycolatopsis melonis</name>
    <dbReference type="NCBI Taxonomy" id="3156488"/>
    <lineage>
        <taxon>Bacteria</taxon>
        <taxon>Bacillati</taxon>
        <taxon>Actinomycetota</taxon>
        <taxon>Actinomycetes</taxon>
        <taxon>Pseudonocardiales</taxon>
        <taxon>Pseudonocardiaceae</taxon>
        <taxon>Amycolatopsis</taxon>
    </lineage>
</organism>
<dbReference type="PANTHER" id="PTHR43775">
    <property type="entry name" value="FATTY ACID SYNTHASE"/>
    <property type="match status" value="1"/>
</dbReference>
<evidence type="ECO:0000259" key="9">
    <source>
        <dbReference type="PROSITE" id="PS52019"/>
    </source>
</evidence>
<keyword evidence="3" id="KW-0808">Transferase</keyword>
<reference evidence="10 11" key="1">
    <citation type="submission" date="2024-05" db="EMBL/GenBank/DDBJ databases">
        <authorList>
            <person name="Zhao H."/>
            <person name="Xu Y."/>
            <person name="Lin S."/>
            <person name="Spain J.C."/>
            <person name="Zhou N.-Y."/>
        </authorList>
    </citation>
    <scope>NUCLEOTIDE SEQUENCE [LARGE SCALE GENOMIC DNA]</scope>
    <source>
        <strain evidence="10 11">NEAU-NG30</strain>
    </source>
</reference>
<evidence type="ECO:0000256" key="7">
    <source>
        <dbReference type="PROSITE-ProRule" id="PRU01363"/>
    </source>
</evidence>
<feature type="region of interest" description="N-terminal hotdog fold" evidence="7">
    <location>
        <begin position="877"/>
        <end position="1010"/>
    </location>
</feature>
<dbReference type="InterPro" id="IPR029058">
    <property type="entry name" value="AB_hydrolase_fold"/>
</dbReference>
<dbReference type="InterPro" id="IPR011032">
    <property type="entry name" value="GroES-like_sf"/>
</dbReference>
<dbReference type="InterPro" id="IPR018201">
    <property type="entry name" value="Ketoacyl_synth_AS"/>
</dbReference>
<gene>
    <name evidence="10" type="ORF">ABJI51_05120</name>
</gene>
<dbReference type="InterPro" id="IPR049551">
    <property type="entry name" value="PKS_DH_C"/>
</dbReference>
<dbReference type="Pfam" id="PF16197">
    <property type="entry name" value="KAsynt_C_assoc"/>
    <property type="match status" value="1"/>
</dbReference>
<keyword evidence="6" id="KW-0012">Acyltransferase</keyword>
<dbReference type="SMART" id="SM00827">
    <property type="entry name" value="PKS_AT"/>
    <property type="match status" value="1"/>
</dbReference>
<dbReference type="SUPFAM" id="SSF53474">
    <property type="entry name" value="alpha/beta-Hydrolases"/>
    <property type="match status" value="1"/>
</dbReference>
<dbReference type="Pfam" id="PF00109">
    <property type="entry name" value="ketoacyl-synt"/>
    <property type="match status" value="1"/>
</dbReference>
<dbReference type="Pfam" id="PF08659">
    <property type="entry name" value="KR"/>
    <property type="match status" value="1"/>
</dbReference>
<evidence type="ECO:0000259" key="8">
    <source>
        <dbReference type="PROSITE" id="PS52004"/>
    </source>
</evidence>
<dbReference type="Pfam" id="PF08240">
    <property type="entry name" value="ADH_N"/>
    <property type="match status" value="1"/>
</dbReference>
<proteinExistence type="predicted"/>
<dbReference type="Gene3D" id="3.40.47.10">
    <property type="match status" value="1"/>
</dbReference>
<evidence type="ECO:0000256" key="4">
    <source>
        <dbReference type="ARBA" id="ARBA00022857"/>
    </source>
</evidence>
<feature type="region of interest" description="C-terminal hotdog fold" evidence="7">
    <location>
        <begin position="1025"/>
        <end position="1171"/>
    </location>
</feature>
<dbReference type="Gene3D" id="3.40.366.10">
    <property type="entry name" value="Malonyl-Coenzyme A Acyl Carrier Protein, domain 2"/>
    <property type="match status" value="1"/>
</dbReference>
<dbReference type="SUPFAM" id="SSF47336">
    <property type="entry name" value="ACP-like"/>
    <property type="match status" value="1"/>
</dbReference>
<dbReference type="Pfam" id="PF02801">
    <property type="entry name" value="Ketoacyl-synt_C"/>
    <property type="match status" value="1"/>
</dbReference>
<keyword evidence="11" id="KW-1185">Reference proteome</keyword>
<dbReference type="InterPro" id="IPR013968">
    <property type="entry name" value="PKS_KR"/>
</dbReference>
<dbReference type="CDD" id="cd08955">
    <property type="entry name" value="KR_2_FAS_SDR_x"/>
    <property type="match status" value="1"/>
</dbReference>
<evidence type="ECO:0000256" key="1">
    <source>
        <dbReference type="ARBA" id="ARBA00022450"/>
    </source>
</evidence>